<evidence type="ECO:0000256" key="10">
    <source>
        <dbReference type="ARBA" id="ARBA00062516"/>
    </source>
</evidence>
<keyword evidence="8" id="KW-0539">Nucleus</keyword>
<evidence type="ECO:0000256" key="1">
    <source>
        <dbReference type="ARBA" id="ARBA00004123"/>
    </source>
</evidence>
<comment type="subunit">
    <text evidence="10">Heterodimer with POLE3; binds to DNA. Component of the CHRAC ISWI chromatin remodeling complex at least composed of SMARCA5/SNF2H, BAZ1A/ACF1, CHRAC1 and POLE3; the complex preferentially binds DNA through the CHRAC1-POLE3 heterodimer and possesses ATP-dependent nucleosome-remodeling activity. Within the complex, the heterodimer with POLE3 interacts with SMARCA5/SNF2H; the interaction is direct and enhances nucleosome sliding activity by the SMARCA5/SNF2H and BAZ1A/ACF1 interaction. Within the complex, the heterodimer with POLE3 interacts with BAZ1A/ACF1; the interactions are direct.</text>
</comment>
<proteinExistence type="predicted"/>
<dbReference type="InterPro" id="IPR050568">
    <property type="entry name" value="Transcr_DNA_Rep_Reg"/>
</dbReference>
<dbReference type="AlphaFoldDB" id="A0A7M5UAF3"/>
<evidence type="ECO:0000256" key="7">
    <source>
        <dbReference type="ARBA" id="ARBA00023125"/>
    </source>
</evidence>
<evidence type="ECO:0000256" key="6">
    <source>
        <dbReference type="ARBA" id="ARBA00023054"/>
    </source>
</evidence>
<keyword evidence="3" id="KW-0808">Transferase</keyword>
<dbReference type="EnsemblMetazoa" id="CLYHEMT008297.1">
    <property type="protein sequence ID" value="CLYHEMP008297.1"/>
    <property type="gene ID" value="CLYHEMG008297"/>
</dbReference>
<keyword evidence="15" id="KW-1185">Reference proteome</keyword>
<dbReference type="GO" id="GO:0003677">
    <property type="term" value="F:DNA binding"/>
    <property type="evidence" value="ECO:0007669"/>
    <property type="project" value="UniProtKB-KW"/>
</dbReference>
<dbReference type="CDD" id="cd22924">
    <property type="entry name" value="HFD_CHRAC1-like"/>
    <property type="match status" value="1"/>
</dbReference>
<dbReference type="Gene3D" id="1.10.20.10">
    <property type="entry name" value="Histone, subunit A"/>
    <property type="match status" value="1"/>
</dbReference>
<evidence type="ECO:0000256" key="12">
    <source>
        <dbReference type="ARBA" id="ARBA00083235"/>
    </source>
</evidence>
<dbReference type="GO" id="GO:0016779">
    <property type="term" value="F:nucleotidyltransferase activity"/>
    <property type="evidence" value="ECO:0007669"/>
    <property type="project" value="UniProtKB-KW"/>
</dbReference>
<keyword evidence="5" id="KW-0007">Acetylation</keyword>
<evidence type="ECO:0000313" key="14">
    <source>
        <dbReference type="EnsemblMetazoa" id="CLYHEMP008297.1"/>
    </source>
</evidence>
<evidence type="ECO:0000256" key="8">
    <source>
        <dbReference type="ARBA" id="ARBA00023242"/>
    </source>
</evidence>
<accession>A0A7M5UAF3</accession>
<dbReference type="GO" id="GO:0006261">
    <property type="term" value="P:DNA-templated DNA replication"/>
    <property type="evidence" value="ECO:0007669"/>
    <property type="project" value="TreeGrafter"/>
</dbReference>
<evidence type="ECO:0000256" key="3">
    <source>
        <dbReference type="ARBA" id="ARBA00022679"/>
    </source>
</evidence>
<dbReference type="Pfam" id="PF00808">
    <property type="entry name" value="CBFD_NFYB_HMF"/>
    <property type="match status" value="1"/>
</dbReference>
<keyword evidence="7" id="KW-0238">DNA-binding</keyword>
<evidence type="ECO:0000256" key="9">
    <source>
        <dbReference type="ARBA" id="ARBA00059032"/>
    </source>
</evidence>
<reference evidence="14" key="1">
    <citation type="submission" date="2021-01" db="UniProtKB">
        <authorList>
            <consortium name="EnsemblMetazoa"/>
        </authorList>
    </citation>
    <scope>IDENTIFICATION</scope>
</reference>
<evidence type="ECO:0000256" key="2">
    <source>
        <dbReference type="ARBA" id="ARBA00022553"/>
    </source>
</evidence>
<sequence length="135" mass="15184">MPSISPNKSLNDSKAGVANKLLQLPVARVKTIMKSSPDLGNVSSEAYFLITKATECFVQYLAQEAHKNSKGCDEVDYKHLSNIVLTDDSLEFLEEIIPQKIKVKEYWKLTGYNPDLQRKTPTKQTRPDAIVIDDD</sequence>
<dbReference type="GeneID" id="136799278"/>
<dbReference type="GO" id="GO:0006338">
    <property type="term" value="P:chromatin remodeling"/>
    <property type="evidence" value="ECO:0007669"/>
    <property type="project" value="TreeGrafter"/>
</dbReference>
<dbReference type="Proteomes" id="UP000594262">
    <property type="component" value="Unplaced"/>
</dbReference>
<feature type="domain" description="Transcription factor CBF/NF-Y/archaeal histone" evidence="13">
    <location>
        <begin position="23"/>
        <end position="67"/>
    </location>
</feature>
<dbReference type="PANTHER" id="PTHR10252:SF54">
    <property type="entry name" value="CHROMATIN ACCESSIBILITY COMPLEX PROTEIN 1"/>
    <property type="match status" value="1"/>
</dbReference>
<dbReference type="FunFam" id="1.10.20.10:FF:000048">
    <property type="entry name" value="Chromatin accessibility complex subunit 1"/>
    <property type="match status" value="1"/>
</dbReference>
<keyword evidence="2" id="KW-0597">Phosphoprotein</keyword>
<name>A0A7M5UAF3_9CNID</name>
<dbReference type="OrthoDB" id="1291358at2759"/>
<keyword evidence="6" id="KW-0175">Coiled coil</keyword>
<evidence type="ECO:0000313" key="15">
    <source>
        <dbReference type="Proteomes" id="UP000594262"/>
    </source>
</evidence>
<dbReference type="RefSeq" id="XP_066912079.1">
    <property type="nucleotide sequence ID" value="XM_067055978.1"/>
</dbReference>
<dbReference type="SUPFAM" id="SSF47113">
    <property type="entry name" value="Histone-fold"/>
    <property type="match status" value="1"/>
</dbReference>
<dbReference type="GO" id="GO:0008623">
    <property type="term" value="C:CHRAC"/>
    <property type="evidence" value="ECO:0007669"/>
    <property type="project" value="TreeGrafter"/>
</dbReference>
<keyword evidence="4" id="KW-0548">Nucleotidyltransferase</keyword>
<evidence type="ECO:0000259" key="13">
    <source>
        <dbReference type="Pfam" id="PF00808"/>
    </source>
</evidence>
<dbReference type="GO" id="GO:0046982">
    <property type="term" value="F:protein heterodimerization activity"/>
    <property type="evidence" value="ECO:0007669"/>
    <property type="project" value="InterPro"/>
</dbReference>
<evidence type="ECO:0000256" key="4">
    <source>
        <dbReference type="ARBA" id="ARBA00022695"/>
    </source>
</evidence>
<evidence type="ECO:0000256" key="11">
    <source>
        <dbReference type="ARBA" id="ARBA00071805"/>
    </source>
</evidence>
<organism evidence="14 15">
    <name type="scientific">Clytia hemisphaerica</name>
    <dbReference type="NCBI Taxonomy" id="252671"/>
    <lineage>
        <taxon>Eukaryota</taxon>
        <taxon>Metazoa</taxon>
        <taxon>Cnidaria</taxon>
        <taxon>Hydrozoa</taxon>
        <taxon>Hydroidolina</taxon>
        <taxon>Leptothecata</taxon>
        <taxon>Obeliida</taxon>
        <taxon>Clytiidae</taxon>
        <taxon>Clytia</taxon>
    </lineage>
</organism>
<comment type="subcellular location">
    <subcellularLocation>
        <location evidence="1">Nucleus</location>
    </subcellularLocation>
</comment>
<evidence type="ECO:0000256" key="5">
    <source>
        <dbReference type="ARBA" id="ARBA00022990"/>
    </source>
</evidence>
<dbReference type="InterPro" id="IPR003958">
    <property type="entry name" value="CBFA_NFYB_domain"/>
</dbReference>
<protein>
    <recommendedName>
        <fullName evidence="11">Chromatin accessibility complex protein 1</fullName>
    </recommendedName>
    <alternativeName>
        <fullName evidence="12">DNA polymerase epsilon subunit p15</fullName>
    </alternativeName>
</protein>
<comment type="function">
    <text evidence="9">Forms a complex with DNA polymerase epsilon subunit POLE3 and binds naked DNA, which is then incorporated into chromatin, aided by the nucleosome remodeling activity of ISWI/SNF2H and ACF1. Does not enhance nucleosome sliding activity of the ACF-5 ISWI chromatin remodeling complex.</text>
</comment>
<dbReference type="PANTHER" id="PTHR10252">
    <property type="entry name" value="HISTONE-LIKE TRANSCRIPTION FACTOR CCAAT-RELATED"/>
    <property type="match status" value="1"/>
</dbReference>
<dbReference type="InterPro" id="IPR009072">
    <property type="entry name" value="Histone-fold"/>
</dbReference>